<dbReference type="Proteomes" id="UP001597373">
    <property type="component" value="Unassembled WGS sequence"/>
</dbReference>
<feature type="transmembrane region" description="Helical" evidence="8">
    <location>
        <begin position="50"/>
        <end position="69"/>
    </location>
</feature>
<feature type="transmembrane region" description="Helical" evidence="8">
    <location>
        <begin position="374"/>
        <end position="395"/>
    </location>
</feature>
<organism evidence="10 11">
    <name type="scientific">Chelativorans composti</name>
    <dbReference type="NCBI Taxonomy" id="768533"/>
    <lineage>
        <taxon>Bacteria</taxon>
        <taxon>Pseudomonadati</taxon>
        <taxon>Pseudomonadota</taxon>
        <taxon>Alphaproteobacteria</taxon>
        <taxon>Hyphomicrobiales</taxon>
        <taxon>Phyllobacteriaceae</taxon>
        <taxon>Chelativorans</taxon>
    </lineage>
</organism>
<evidence type="ECO:0000256" key="2">
    <source>
        <dbReference type="ARBA" id="ARBA00022448"/>
    </source>
</evidence>
<dbReference type="PANTHER" id="PTHR23513">
    <property type="entry name" value="INTEGRAL MEMBRANE EFFLUX PROTEIN-RELATED"/>
    <property type="match status" value="1"/>
</dbReference>
<feature type="transmembrane region" description="Helical" evidence="8">
    <location>
        <begin position="254"/>
        <end position="277"/>
    </location>
</feature>
<keyword evidence="2" id="KW-0813">Transport</keyword>
<dbReference type="EMBL" id="JBHUIR010000051">
    <property type="protein sequence ID" value="MFD2260702.1"/>
    <property type="molecule type" value="Genomic_DNA"/>
</dbReference>
<gene>
    <name evidence="10" type="ORF">ACFSMZ_13155</name>
</gene>
<evidence type="ECO:0000256" key="6">
    <source>
        <dbReference type="ARBA" id="ARBA00023136"/>
    </source>
</evidence>
<keyword evidence="11" id="KW-1185">Reference proteome</keyword>
<accession>A0ABW5DHW2</accession>
<dbReference type="PROSITE" id="PS50850">
    <property type="entry name" value="MFS"/>
    <property type="match status" value="1"/>
</dbReference>
<feature type="transmembrane region" description="Helical" evidence="8">
    <location>
        <begin position="316"/>
        <end position="336"/>
    </location>
</feature>
<protein>
    <submittedName>
        <fullName evidence="10">MFS transporter</fullName>
    </submittedName>
</protein>
<feature type="transmembrane region" description="Helical" evidence="8">
    <location>
        <begin position="348"/>
        <end position="368"/>
    </location>
</feature>
<evidence type="ECO:0000313" key="11">
    <source>
        <dbReference type="Proteomes" id="UP001597373"/>
    </source>
</evidence>
<keyword evidence="5 8" id="KW-1133">Transmembrane helix</keyword>
<keyword evidence="3" id="KW-1003">Cell membrane</keyword>
<dbReference type="SUPFAM" id="SSF103473">
    <property type="entry name" value="MFS general substrate transporter"/>
    <property type="match status" value="1"/>
</dbReference>
<feature type="transmembrane region" description="Helical" evidence="8">
    <location>
        <begin position="289"/>
        <end position="310"/>
    </location>
</feature>
<evidence type="ECO:0000256" key="4">
    <source>
        <dbReference type="ARBA" id="ARBA00022692"/>
    </source>
</evidence>
<comment type="subcellular location">
    <subcellularLocation>
        <location evidence="1">Cell membrane</location>
        <topology evidence="1">Multi-pass membrane protein</topology>
    </subcellularLocation>
</comment>
<evidence type="ECO:0000256" key="3">
    <source>
        <dbReference type="ARBA" id="ARBA00022475"/>
    </source>
</evidence>
<keyword evidence="4 8" id="KW-0812">Transmembrane</keyword>
<feature type="transmembrane region" description="Helical" evidence="8">
    <location>
        <begin position="20"/>
        <end position="44"/>
    </location>
</feature>
<feature type="transmembrane region" description="Helical" evidence="8">
    <location>
        <begin position="165"/>
        <end position="191"/>
    </location>
</feature>
<evidence type="ECO:0000259" key="9">
    <source>
        <dbReference type="PROSITE" id="PS50850"/>
    </source>
</evidence>
<sequence length="543" mass="59715">MRSSPSFIAPLRNGNFRALWMASLISNLGGLIQTVGAGWLMTVISDSKDLVAFVQAANTLPIMLFSLAAGALADNLDRRRIMIVAQVFVMVVSAMLAYLAYFGMLTPWLLLAFTFLVGTGTALFNPSWQASMGDIVPREDIPHAVSLNAMSFNIMRSIGPALGGAIVATAGAAFSFLINAVSYIPLIYALFRWKYRRPPSTLPREQFGSAMSAGLRYMMMSPNLIKVLCRGFIFGFGAISVSAMMPIIARDVLLGGALTYGLLLGSFGVGAIGAAVLNTRLRARFTSETIVRGACIGFAASVVIMAFSTFTVVTCLFLIVAGACWVLALSLFNVTVQLSTPRWVVGRALALYQMSTFGGMTFGSWTWGMIAEEWGVSAALVTSAVTLLLGAAIGLRYALPGLVALDLDPLTFREPELLLDLKPRSGPIMIMVDYVVDQKDVDEFLAVMSERRRSRIRDGARQWALLRDLENPELWTESYHFPTWVDYIRHNQRRTTADQAISERLRSLHKGPEKPRVHRMIERQTVPTREDIPLKHDPHNHLP</sequence>
<reference evidence="11" key="1">
    <citation type="journal article" date="2019" name="Int. J. Syst. Evol. Microbiol.">
        <title>The Global Catalogue of Microorganisms (GCM) 10K type strain sequencing project: providing services to taxonomists for standard genome sequencing and annotation.</title>
        <authorList>
            <consortium name="The Broad Institute Genomics Platform"/>
            <consortium name="The Broad Institute Genome Sequencing Center for Infectious Disease"/>
            <person name="Wu L."/>
            <person name="Ma J."/>
        </authorList>
    </citation>
    <scope>NUCLEOTIDE SEQUENCE [LARGE SCALE GENOMIC DNA]</scope>
    <source>
        <strain evidence="11">KCTC 23707</strain>
    </source>
</reference>
<proteinExistence type="predicted"/>
<comment type="caution">
    <text evidence="10">The sequence shown here is derived from an EMBL/GenBank/DDBJ whole genome shotgun (WGS) entry which is preliminary data.</text>
</comment>
<evidence type="ECO:0000256" key="1">
    <source>
        <dbReference type="ARBA" id="ARBA00004651"/>
    </source>
</evidence>
<feature type="transmembrane region" description="Helical" evidence="8">
    <location>
        <begin position="227"/>
        <end position="248"/>
    </location>
</feature>
<keyword evidence="6 8" id="KW-0472">Membrane</keyword>
<dbReference type="PANTHER" id="PTHR23513:SF11">
    <property type="entry name" value="STAPHYLOFERRIN A TRANSPORTER"/>
    <property type="match status" value="1"/>
</dbReference>
<evidence type="ECO:0000256" key="8">
    <source>
        <dbReference type="SAM" id="Phobius"/>
    </source>
</evidence>
<dbReference type="InterPro" id="IPR036259">
    <property type="entry name" value="MFS_trans_sf"/>
</dbReference>
<evidence type="ECO:0000256" key="7">
    <source>
        <dbReference type="SAM" id="MobiDB-lite"/>
    </source>
</evidence>
<feature type="region of interest" description="Disordered" evidence="7">
    <location>
        <begin position="523"/>
        <end position="543"/>
    </location>
</feature>
<evidence type="ECO:0000256" key="5">
    <source>
        <dbReference type="ARBA" id="ARBA00022989"/>
    </source>
</evidence>
<feature type="domain" description="Major facilitator superfamily (MFS) profile" evidence="9">
    <location>
        <begin position="15"/>
        <end position="402"/>
    </location>
</feature>
<dbReference type="RefSeq" id="WP_345099902.1">
    <property type="nucleotide sequence ID" value="NZ_BAABGS010000072.1"/>
</dbReference>
<dbReference type="Gene3D" id="1.20.1250.20">
    <property type="entry name" value="MFS general substrate transporter like domains"/>
    <property type="match status" value="1"/>
</dbReference>
<dbReference type="InterPro" id="IPR020846">
    <property type="entry name" value="MFS_dom"/>
</dbReference>
<dbReference type="Pfam" id="PF05977">
    <property type="entry name" value="MFS_3"/>
    <property type="match status" value="1"/>
</dbReference>
<name>A0ABW5DHW2_9HYPH</name>
<dbReference type="InterPro" id="IPR010290">
    <property type="entry name" value="TM_effector"/>
</dbReference>
<evidence type="ECO:0000313" key="10">
    <source>
        <dbReference type="EMBL" id="MFD2260702.1"/>
    </source>
</evidence>
<dbReference type="CDD" id="cd06173">
    <property type="entry name" value="MFS_MefA_like"/>
    <property type="match status" value="1"/>
</dbReference>